<dbReference type="Proteomes" id="UP000720189">
    <property type="component" value="Unassembled WGS sequence"/>
</dbReference>
<dbReference type="OrthoDB" id="5062850at2759"/>
<protein>
    <submittedName>
        <fullName evidence="1">Uncharacterized protein</fullName>
    </submittedName>
</protein>
<proteinExistence type="predicted"/>
<dbReference type="AlphaFoldDB" id="A0A9P9GB75"/>
<dbReference type="RefSeq" id="XP_046044509.1">
    <property type="nucleotide sequence ID" value="XM_046200098.1"/>
</dbReference>
<dbReference type="EMBL" id="JAGMUX010000017">
    <property type="protein sequence ID" value="KAH7234744.1"/>
    <property type="molecule type" value="Genomic_DNA"/>
</dbReference>
<keyword evidence="2" id="KW-1185">Reference proteome</keyword>
<reference evidence="1" key="1">
    <citation type="journal article" date="2021" name="Nat. Commun.">
        <title>Genetic determinants of endophytism in the Arabidopsis root mycobiome.</title>
        <authorList>
            <person name="Mesny F."/>
            <person name="Miyauchi S."/>
            <person name="Thiergart T."/>
            <person name="Pickel B."/>
            <person name="Atanasova L."/>
            <person name="Karlsson M."/>
            <person name="Huettel B."/>
            <person name="Barry K.W."/>
            <person name="Haridas S."/>
            <person name="Chen C."/>
            <person name="Bauer D."/>
            <person name="Andreopoulos W."/>
            <person name="Pangilinan J."/>
            <person name="LaButti K."/>
            <person name="Riley R."/>
            <person name="Lipzen A."/>
            <person name="Clum A."/>
            <person name="Drula E."/>
            <person name="Henrissat B."/>
            <person name="Kohler A."/>
            <person name="Grigoriev I.V."/>
            <person name="Martin F.M."/>
            <person name="Hacquard S."/>
        </authorList>
    </citation>
    <scope>NUCLEOTIDE SEQUENCE</scope>
    <source>
        <strain evidence="1">MPI-CAGE-AT-0023</strain>
    </source>
</reference>
<name>A0A9P9GB75_FUSRE</name>
<accession>A0A9P9GB75</accession>
<gene>
    <name evidence="1" type="ORF">BKA55DRAFT_694921</name>
</gene>
<evidence type="ECO:0000313" key="2">
    <source>
        <dbReference type="Proteomes" id="UP000720189"/>
    </source>
</evidence>
<comment type="caution">
    <text evidence="1">The sequence shown here is derived from an EMBL/GenBank/DDBJ whole genome shotgun (WGS) entry which is preliminary data.</text>
</comment>
<dbReference type="GeneID" id="70230052"/>
<sequence>MPTSPNLVTLPGEVRDEVYGHYFRVEGGYVFDSNSEKLTAVDGGPIHLSLIQTCRSIANDTRHLPFRLNDISFSTLCSPKWSAWAGRYQYQSNFLAILKGDMLYQLQGRHMSPDLEAALEQKFPRLMPDFKNRLEREYRPSIQYSRRNSNALRYSKDFVDDRVAVDSRFSQIRKWGEDVTMSREAIAFSLRFVAKSQRPKLAKLIEEILPGWTLDHDPQELLDLTLDPWDIPSKKTLWRIGQILRDDYAWEHIHKWHHGFREKYRFSAAAVAIRFLRELSAEQRQHLRHVTLVEDAYAVCSSSCHAMGLVDICKENPKLQIRRHVKLYRSPAASFGRALITLTYSDLSRLPSRNTRSDFVTPLVMASEIAQWLKEAAFLPHAGMPPNSFTLFLDGEPHKAFYTRVFESVLLLGEGLTQAYGKLLQMRPHQFQERVYWDLYSDHLSMALKLLTDQDSTPRRTSDTALICTNFDVGRRPDVEKLVVDRLHWDSMHWDMAFIMVGLNVEVRPSAFGQWHDNVLRYFEQKPPGMEDL</sequence>
<evidence type="ECO:0000313" key="1">
    <source>
        <dbReference type="EMBL" id="KAH7234744.1"/>
    </source>
</evidence>
<organism evidence="1 2">
    <name type="scientific">Fusarium redolens</name>
    <dbReference type="NCBI Taxonomy" id="48865"/>
    <lineage>
        <taxon>Eukaryota</taxon>
        <taxon>Fungi</taxon>
        <taxon>Dikarya</taxon>
        <taxon>Ascomycota</taxon>
        <taxon>Pezizomycotina</taxon>
        <taxon>Sordariomycetes</taxon>
        <taxon>Hypocreomycetidae</taxon>
        <taxon>Hypocreales</taxon>
        <taxon>Nectriaceae</taxon>
        <taxon>Fusarium</taxon>
        <taxon>Fusarium redolens species complex</taxon>
    </lineage>
</organism>